<evidence type="ECO:0000313" key="1">
    <source>
        <dbReference type="EMBL" id="RPA75737.1"/>
    </source>
</evidence>
<organism evidence="1 2">
    <name type="scientific">Ascobolus immersus RN42</name>
    <dbReference type="NCBI Taxonomy" id="1160509"/>
    <lineage>
        <taxon>Eukaryota</taxon>
        <taxon>Fungi</taxon>
        <taxon>Dikarya</taxon>
        <taxon>Ascomycota</taxon>
        <taxon>Pezizomycotina</taxon>
        <taxon>Pezizomycetes</taxon>
        <taxon>Pezizales</taxon>
        <taxon>Ascobolaceae</taxon>
        <taxon>Ascobolus</taxon>
    </lineage>
</organism>
<proteinExistence type="predicted"/>
<name>A0A3N4HR02_ASCIM</name>
<dbReference type="Proteomes" id="UP000275078">
    <property type="component" value="Unassembled WGS sequence"/>
</dbReference>
<evidence type="ECO:0000313" key="2">
    <source>
        <dbReference type="Proteomes" id="UP000275078"/>
    </source>
</evidence>
<accession>A0A3N4HR02</accession>
<dbReference type="EMBL" id="ML119758">
    <property type="protein sequence ID" value="RPA75737.1"/>
    <property type="molecule type" value="Genomic_DNA"/>
</dbReference>
<dbReference type="AlphaFoldDB" id="A0A3N4HR02"/>
<keyword evidence="2" id="KW-1185">Reference proteome</keyword>
<protein>
    <submittedName>
        <fullName evidence="1">Uncharacterized protein</fullName>
    </submittedName>
</protein>
<sequence length="231" mass="26589">MLSEGSTTRASVVDTISRYQKLRVAFGRFMRAPRHRDLCDAPGPFRVRQKLRIGPVSTFSYPHGEILQYDNQTVGSICALWLQLKPHKPLWVLRKFRFVLAWNAQTFTDHCSCQQKNTLPAILTNFFKAGLPACRIGYRYRTPIGTAHFSKDFLHPRRVAHRLLMSPARSGSQPTYIIRTNWFNAVFSMAAEDRIPKRQRIYPGIHTSLQLFTRGSTVIPEALERKVVGFR</sequence>
<gene>
    <name evidence="1" type="ORF">BJ508DRAFT_17079</name>
</gene>
<reference evidence="1 2" key="1">
    <citation type="journal article" date="2018" name="Nat. Ecol. Evol.">
        <title>Pezizomycetes genomes reveal the molecular basis of ectomycorrhizal truffle lifestyle.</title>
        <authorList>
            <person name="Murat C."/>
            <person name="Payen T."/>
            <person name="Noel B."/>
            <person name="Kuo A."/>
            <person name="Morin E."/>
            <person name="Chen J."/>
            <person name="Kohler A."/>
            <person name="Krizsan K."/>
            <person name="Balestrini R."/>
            <person name="Da Silva C."/>
            <person name="Montanini B."/>
            <person name="Hainaut M."/>
            <person name="Levati E."/>
            <person name="Barry K.W."/>
            <person name="Belfiori B."/>
            <person name="Cichocki N."/>
            <person name="Clum A."/>
            <person name="Dockter R.B."/>
            <person name="Fauchery L."/>
            <person name="Guy J."/>
            <person name="Iotti M."/>
            <person name="Le Tacon F."/>
            <person name="Lindquist E.A."/>
            <person name="Lipzen A."/>
            <person name="Malagnac F."/>
            <person name="Mello A."/>
            <person name="Molinier V."/>
            <person name="Miyauchi S."/>
            <person name="Poulain J."/>
            <person name="Riccioni C."/>
            <person name="Rubini A."/>
            <person name="Sitrit Y."/>
            <person name="Splivallo R."/>
            <person name="Traeger S."/>
            <person name="Wang M."/>
            <person name="Zifcakova L."/>
            <person name="Wipf D."/>
            <person name="Zambonelli A."/>
            <person name="Paolocci F."/>
            <person name="Nowrousian M."/>
            <person name="Ottonello S."/>
            <person name="Baldrian P."/>
            <person name="Spatafora J.W."/>
            <person name="Henrissat B."/>
            <person name="Nagy L.G."/>
            <person name="Aury J.M."/>
            <person name="Wincker P."/>
            <person name="Grigoriev I.V."/>
            <person name="Bonfante P."/>
            <person name="Martin F.M."/>
        </authorList>
    </citation>
    <scope>NUCLEOTIDE SEQUENCE [LARGE SCALE GENOMIC DNA]</scope>
    <source>
        <strain evidence="1 2">RN42</strain>
    </source>
</reference>